<sequence>MDGRGLWIGLGVMETVLALGSWRADGIGWGTAKGKKRAVVVLVVLWATNGLAVAGIWGRGPLTDAEGHLWGMPLGLLTMAFLLAVLALQDWESQRIAVLPMLHACMVLSGISLWRHFADGNLLFHPLEGILCLGAGGAAVKASGGSIGWGDALVLGLLCFALGCQGMLVVFFLGLLGVGIPGMLLLSLGRIGRESRIPLVPVLQIALCGALALGGLA</sequence>
<gene>
    <name evidence="2" type="ORF">GXN74_11870</name>
</gene>
<feature type="transmembrane region" description="Helical" evidence="1">
    <location>
        <begin position="153"/>
        <end position="186"/>
    </location>
</feature>
<keyword evidence="1" id="KW-1133">Transmembrane helix</keyword>
<dbReference type="AlphaFoldDB" id="A0A7X5HXG9"/>
<keyword evidence="1" id="KW-0472">Membrane</keyword>
<protein>
    <recommendedName>
        <fullName evidence="4">Prepilin type IV endopeptidase peptidase domain-containing protein</fullName>
    </recommendedName>
</protein>
<feature type="transmembrane region" description="Helical" evidence="1">
    <location>
        <begin position="69"/>
        <end position="89"/>
    </location>
</feature>
<proteinExistence type="predicted"/>
<keyword evidence="3" id="KW-1185">Reference proteome</keyword>
<evidence type="ECO:0008006" key="4">
    <source>
        <dbReference type="Google" id="ProtNLM"/>
    </source>
</evidence>
<organism evidence="2 3">
    <name type="scientific">Anaerotalea alkaliphila</name>
    <dbReference type="NCBI Taxonomy" id="2662126"/>
    <lineage>
        <taxon>Bacteria</taxon>
        <taxon>Bacillati</taxon>
        <taxon>Bacillota</taxon>
        <taxon>Clostridia</taxon>
        <taxon>Eubacteriales</taxon>
        <taxon>Anaerotalea</taxon>
    </lineage>
</organism>
<dbReference type="EMBL" id="JAAEEH010000039">
    <property type="protein sequence ID" value="NDL68437.1"/>
    <property type="molecule type" value="Genomic_DNA"/>
</dbReference>
<comment type="caution">
    <text evidence="2">The sequence shown here is derived from an EMBL/GenBank/DDBJ whole genome shotgun (WGS) entry which is preliminary data.</text>
</comment>
<feature type="transmembrane region" description="Helical" evidence="1">
    <location>
        <begin position="198"/>
        <end position="216"/>
    </location>
</feature>
<dbReference type="Proteomes" id="UP000461585">
    <property type="component" value="Unassembled WGS sequence"/>
</dbReference>
<dbReference type="RefSeq" id="WP_162371158.1">
    <property type="nucleotide sequence ID" value="NZ_JAAEEH010000039.1"/>
</dbReference>
<evidence type="ECO:0000256" key="1">
    <source>
        <dbReference type="SAM" id="Phobius"/>
    </source>
</evidence>
<reference evidence="2 3" key="1">
    <citation type="submission" date="2020-01" db="EMBL/GenBank/DDBJ databases">
        <title>Anaeroalcalibacter tamaniensis gen. nov., sp. nov., moderately halophilic strictly anaerobic fermenter bacterium from mud volcano of Taman peninsula.</title>
        <authorList>
            <person name="Frolova A."/>
            <person name="Merkel A.Y."/>
            <person name="Slobodkin A.I."/>
        </authorList>
    </citation>
    <scope>NUCLEOTIDE SEQUENCE [LARGE SCALE GENOMIC DNA]</scope>
    <source>
        <strain evidence="2 3">F-3ap</strain>
    </source>
</reference>
<feature type="transmembrane region" description="Helical" evidence="1">
    <location>
        <begin position="38"/>
        <end position="57"/>
    </location>
</feature>
<name>A0A7X5HXG9_9FIRM</name>
<evidence type="ECO:0000313" key="2">
    <source>
        <dbReference type="EMBL" id="NDL68437.1"/>
    </source>
</evidence>
<evidence type="ECO:0000313" key="3">
    <source>
        <dbReference type="Proteomes" id="UP000461585"/>
    </source>
</evidence>
<accession>A0A7X5HXG9</accession>
<feature type="transmembrane region" description="Helical" evidence="1">
    <location>
        <begin position="96"/>
        <end position="117"/>
    </location>
</feature>
<keyword evidence="1" id="KW-0812">Transmembrane</keyword>